<reference evidence="2 3" key="1">
    <citation type="submission" date="2021-03" db="EMBL/GenBank/DDBJ databases">
        <title>novel species isolated from a fishpond in China.</title>
        <authorList>
            <person name="Lu H."/>
            <person name="Cai Z."/>
        </authorList>
    </citation>
    <scope>NUCLEOTIDE SEQUENCE [LARGE SCALE GENOMIC DNA]</scope>
    <source>
        <strain evidence="2 3">YJ13C</strain>
    </source>
</reference>
<dbReference type="RefSeq" id="WP_206585155.1">
    <property type="nucleotide sequence ID" value="NZ_JAFKCU010000001.1"/>
</dbReference>
<keyword evidence="3" id="KW-1185">Reference proteome</keyword>
<protein>
    <submittedName>
        <fullName evidence="2">NTPase</fullName>
    </submittedName>
</protein>
<feature type="chain" id="PRO_5045402416" evidence="1">
    <location>
        <begin position="20"/>
        <end position="327"/>
    </location>
</feature>
<evidence type="ECO:0000313" key="3">
    <source>
        <dbReference type="Proteomes" id="UP000664480"/>
    </source>
</evidence>
<dbReference type="Proteomes" id="UP000664480">
    <property type="component" value="Unassembled WGS sequence"/>
</dbReference>
<proteinExistence type="predicted"/>
<feature type="signal peptide" evidence="1">
    <location>
        <begin position="1"/>
        <end position="19"/>
    </location>
</feature>
<dbReference type="EMBL" id="JAFKCU010000001">
    <property type="protein sequence ID" value="MBN7814510.1"/>
    <property type="molecule type" value="Genomic_DNA"/>
</dbReference>
<accession>A0ABS3CE79</accession>
<gene>
    <name evidence="2" type="ORF">J0A69_03675</name>
</gene>
<evidence type="ECO:0000256" key="1">
    <source>
        <dbReference type="SAM" id="SignalP"/>
    </source>
</evidence>
<keyword evidence="1" id="KW-0732">Signal</keyword>
<evidence type="ECO:0000313" key="2">
    <source>
        <dbReference type="EMBL" id="MBN7814510.1"/>
    </source>
</evidence>
<comment type="caution">
    <text evidence="2">The sequence shown here is derived from an EMBL/GenBank/DDBJ whole genome shotgun (WGS) entry which is preliminary data.</text>
</comment>
<organism evidence="2 3">
    <name type="scientific">Algoriphagus pacificus</name>
    <dbReference type="NCBI Taxonomy" id="2811234"/>
    <lineage>
        <taxon>Bacteria</taxon>
        <taxon>Pseudomonadati</taxon>
        <taxon>Bacteroidota</taxon>
        <taxon>Cytophagia</taxon>
        <taxon>Cytophagales</taxon>
        <taxon>Cyclobacteriaceae</taxon>
        <taxon>Algoriphagus</taxon>
    </lineage>
</organism>
<sequence>MKYILSVVFILKCSFLCLAQGTLPESFFNGKSVVMVSNDPGARPNMTWKALADSVHTSLVEAGGDPIGYFELEQLTISEAVQADYAKAFATRLVKNIIFVTRQKNNTTIHVAPFTNDAQMIPSTSLYGVSAGDFKAAASQFAAIGENSKTKNLLVLDVPEFPSINSEESVASLKFLPRNPLNLEVFKLGIPIEGSSAETGLLSYFRYDMYGKSQATILAEQEAQKSGLEQILKAEYPYETAWLTEAKTNEELIKEKIQFILVKVEGRESDMMKSMGVEIPEGETSNRIVVKYYIELIVRDELYIGPKWDADPDWRVALRNFLRNLKE</sequence>
<name>A0ABS3CE79_9BACT</name>